<sequence>MRDDHVLHGVLLPIIVYRESQAIDSSHPGRGSCQDAASPRIAPRSWSITLYTPGRSARSHDEPVSESGIAFDAGPDPRRVFLSAQEVIARYRWGHRRGYQNLQDRELVPPPVVRHPDRWRLDQLLANEDRHIALSEKEVERLMAASQPTAPDRESEPGAHRRMATLLPQPKQQHRRSA</sequence>
<protein>
    <submittedName>
        <fullName evidence="2">Uncharacterized protein</fullName>
    </submittedName>
</protein>
<comment type="caution">
    <text evidence="2">The sequence shown here is derived from an EMBL/GenBank/DDBJ whole genome shotgun (WGS) entry which is preliminary data.</text>
</comment>
<proteinExistence type="predicted"/>
<gene>
    <name evidence="2" type="ORF">GCM10009789_68140</name>
</gene>
<keyword evidence="3" id="KW-1185">Reference proteome</keyword>
<name>A0ABN2EGI0_9ACTN</name>
<evidence type="ECO:0000313" key="3">
    <source>
        <dbReference type="Proteomes" id="UP001500393"/>
    </source>
</evidence>
<feature type="region of interest" description="Disordered" evidence="1">
    <location>
        <begin position="142"/>
        <end position="178"/>
    </location>
</feature>
<dbReference type="Proteomes" id="UP001500393">
    <property type="component" value="Unassembled WGS sequence"/>
</dbReference>
<evidence type="ECO:0000256" key="1">
    <source>
        <dbReference type="SAM" id="MobiDB-lite"/>
    </source>
</evidence>
<accession>A0ABN2EGI0</accession>
<dbReference type="EMBL" id="BAAAOS010000054">
    <property type="protein sequence ID" value="GAA1604532.1"/>
    <property type="molecule type" value="Genomic_DNA"/>
</dbReference>
<evidence type="ECO:0000313" key="2">
    <source>
        <dbReference type="EMBL" id="GAA1604532.1"/>
    </source>
</evidence>
<reference evidence="2 3" key="1">
    <citation type="journal article" date="2019" name="Int. J. Syst. Evol. Microbiol.">
        <title>The Global Catalogue of Microorganisms (GCM) 10K type strain sequencing project: providing services to taxonomists for standard genome sequencing and annotation.</title>
        <authorList>
            <consortium name="The Broad Institute Genomics Platform"/>
            <consortium name="The Broad Institute Genome Sequencing Center for Infectious Disease"/>
            <person name="Wu L."/>
            <person name="Ma J."/>
        </authorList>
    </citation>
    <scope>NUCLEOTIDE SEQUENCE [LARGE SCALE GENOMIC DNA]</scope>
    <source>
        <strain evidence="2 3">JCM 14969</strain>
    </source>
</reference>
<organism evidence="2 3">
    <name type="scientific">Kribbella sancticallisti</name>
    <dbReference type="NCBI Taxonomy" id="460087"/>
    <lineage>
        <taxon>Bacteria</taxon>
        <taxon>Bacillati</taxon>
        <taxon>Actinomycetota</taxon>
        <taxon>Actinomycetes</taxon>
        <taxon>Propionibacteriales</taxon>
        <taxon>Kribbellaceae</taxon>
        <taxon>Kribbella</taxon>
    </lineage>
</organism>